<proteinExistence type="predicted"/>
<protein>
    <submittedName>
        <fullName evidence="1">Baseplate assembly protein</fullName>
    </submittedName>
</protein>
<dbReference type="EMBL" id="CP014206">
    <property type="protein sequence ID" value="AMK10844.1"/>
    <property type="molecule type" value="Genomic_DNA"/>
</dbReference>
<name>A0A126QLP9_9BACT</name>
<organism evidence="2 4">
    <name type="scientific">Pseudodesulfovibrio indicus</name>
    <dbReference type="NCBI Taxonomy" id="1716143"/>
    <lineage>
        <taxon>Bacteria</taxon>
        <taxon>Pseudomonadati</taxon>
        <taxon>Thermodesulfobacteriota</taxon>
        <taxon>Desulfovibrionia</taxon>
        <taxon>Desulfovibrionales</taxon>
        <taxon>Desulfovibrionaceae</taxon>
    </lineage>
</organism>
<dbReference type="Gene3D" id="3.10.450.40">
    <property type="match status" value="1"/>
</dbReference>
<evidence type="ECO:0000313" key="2">
    <source>
        <dbReference type="EMBL" id="TDT91838.1"/>
    </source>
</evidence>
<dbReference type="Pfam" id="PF10934">
    <property type="entry name" value="Sheath_initiator"/>
    <property type="match status" value="1"/>
</dbReference>
<evidence type="ECO:0000313" key="1">
    <source>
        <dbReference type="EMBL" id="AMK10844.1"/>
    </source>
</evidence>
<dbReference type="RefSeq" id="WP_066801897.1">
    <property type="nucleotide sequence ID" value="NZ_CP014206.1"/>
</dbReference>
<evidence type="ECO:0000313" key="3">
    <source>
        <dbReference type="Proteomes" id="UP000055611"/>
    </source>
</evidence>
<reference evidence="1 3" key="1">
    <citation type="journal article" date="2016" name="Front. Microbiol.">
        <title>Genome Sequence of the Piezophilic, Mesophilic Sulfate-Reducing Bacterium Desulfovibrio indicus J2T.</title>
        <authorList>
            <person name="Cao J."/>
            <person name="Maignien L."/>
            <person name="Shao Z."/>
            <person name="Alain K."/>
            <person name="Jebbar M."/>
        </authorList>
    </citation>
    <scope>NUCLEOTIDE SEQUENCE [LARGE SCALE GENOMIC DNA]</scope>
    <source>
        <strain evidence="1 3">J2</strain>
    </source>
</reference>
<dbReference type="Proteomes" id="UP000055611">
    <property type="component" value="Chromosome"/>
</dbReference>
<dbReference type="Proteomes" id="UP000295506">
    <property type="component" value="Unassembled WGS sequence"/>
</dbReference>
<reference evidence="2 4" key="2">
    <citation type="submission" date="2019-03" db="EMBL/GenBank/DDBJ databases">
        <title>Genomic Encyclopedia of Type Strains, Phase IV (KMG-IV): sequencing the most valuable type-strain genomes for metagenomic binning, comparative biology and taxonomic classification.</title>
        <authorList>
            <person name="Goeker M."/>
        </authorList>
    </citation>
    <scope>NUCLEOTIDE SEQUENCE [LARGE SCALE GENOMIC DNA]</scope>
    <source>
        <strain evidence="2 4">DSM 101483</strain>
    </source>
</reference>
<dbReference type="EMBL" id="SOBK01000001">
    <property type="protein sequence ID" value="TDT91838.1"/>
    <property type="molecule type" value="Genomic_DNA"/>
</dbReference>
<gene>
    <name evidence="1" type="ORF">AWY79_06860</name>
    <name evidence="2" type="ORF">EDC59_101241</name>
</gene>
<accession>A0A126QLP9</accession>
<evidence type="ECO:0000313" key="4">
    <source>
        <dbReference type="Proteomes" id="UP000295506"/>
    </source>
</evidence>
<sequence length="144" mass="16161">MTDIFGQDIALDDDKQARVAANGELVLTDGTDTGVQDIVLRLDTYLGSLFYDKEYGSLVRDWVYEDNDELARISFAAEVKRRVNEDPRVQPGTVACSVTQWDETSIRAEASFSFIATDHEQNLVIEVDKSRKEMVIRDADPAVV</sequence>
<dbReference type="OrthoDB" id="5423043at2"/>
<dbReference type="KEGG" id="dej:AWY79_06860"/>
<dbReference type="InterPro" id="IPR020288">
    <property type="entry name" value="Sheath_initiator"/>
</dbReference>
<keyword evidence="3" id="KW-1185">Reference proteome</keyword>
<dbReference type="AlphaFoldDB" id="A0A126QLP9"/>
<dbReference type="SUPFAM" id="SSF160719">
    <property type="entry name" value="gpW/gp25-like"/>
    <property type="match status" value="1"/>
</dbReference>